<accession>I7I9U1</accession>
<protein>
    <submittedName>
        <fullName evidence="1">Uncharacterized protein</fullName>
    </submittedName>
</protein>
<gene>
    <name evidence="1" type="ORF">BmR1_04g07170</name>
</gene>
<dbReference type="AlphaFoldDB" id="I7I9U1"/>
<evidence type="ECO:0000313" key="2">
    <source>
        <dbReference type="Proteomes" id="UP000002899"/>
    </source>
</evidence>
<sequence>MYMVSEPPHRIRLHSAVNPYYASISSDCSQAFVFISTPNTLNLYTANIVFELISQYTLTDEQSQEFGFIVDIKSSQTLPLLAVVTDKDFLLILTYEKDMVESFDKSNSDGSISIPGSTANFSSFLVSGELHLLMVFSLAELCSPPSSKTLHKYKSAGESTSTIAAKDTGIYSVHMSNTSNVATTWDKNSLVINSHAYLLAIDFDKIASSQIKVASLDTSTDTLSLTINAKEVYVGENQIGLVLVTHEPNIATNSIGNSLNLSTANAVGSYDNHIFFRDALNRLIVIGHSGATVVAEGVGQFAISHIIAYSTAVVGTVEFSSKAKSGVLERGGSVNVQGDVKMLSWCPQGRILAIVYRKSVDNGGMESDHDYRISFYGTGCNGLNNWSNAITTTKIQVSEVVNIAWSSLGLRLFMVTMDSIYLFDVFRGSGWHSGQSYTSSLLIGPSAILVQQSNNCMFCGYAERQFLWYDYPLSISSFWPFILAFGNPSLNLLLIRSYNGALLLCCRQQDSLGDTSHFITDKRMHLDRMRKESSNEANHSKIVYLNRYWKVLEFQSEAENVQDYESLPCCWIDDDLFLSVGISYTNLLNHTMKICKIAHETVTLLAQITIRRSPIIAKRIDFIDPLATPVVSGGSSTNVFFYLVTRFDKVDIYNWLRGTDIIQLVFQIDLSFPNKIFTSGMPYAETGGGKVDAENSSLGNFPKTSTNRQSTIGKGIDYLHIKSINIQSICIQIELDNTFKLSIVTENEMVKVVIVNGQATSGSIHKITEKWVTRDGGFASHNDSHTLCNTCNHLTLSGEHSNANPTSGIGTRNCVDYFALDCTKHLFEVSKKHFEENGRLVDLKLLDRKEQACNGMLMRICRMALEYEALDDSIFEIFDSFIASKDYLNASLILICIQAVSGVSGMISKFAKPLLIHAIKALGRQPSLAHLIHQLKRILETAASTANDKGDNMLEAINREILVAASGYVFYDFLGLLRVVLLLELPLVKVLSCVKLEWRLSDCETHFGSRGVTLNEMFTAIKRQFFTNYGNASSIDNCKAHISDNKLIDTDGWSLSAVFDLLLPLYYVCREAGANGLAFVIALSVGDKSLAQLSVNGHIAREIDRLDPECGKCNQAKQMISLIF</sequence>
<organism evidence="1 2">
    <name type="scientific">Babesia microti (strain RI)</name>
    <dbReference type="NCBI Taxonomy" id="1133968"/>
    <lineage>
        <taxon>Eukaryota</taxon>
        <taxon>Sar</taxon>
        <taxon>Alveolata</taxon>
        <taxon>Apicomplexa</taxon>
        <taxon>Aconoidasida</taxon>
        <taxon>Piroplasmida</taxon>
        <taxon>Babesiidae</taxon>
        <taxon>Babesia</taxon>
    </lineage>
</organism>
<proteinExistence type="predicted"/>
<dbReference type="EMBL" id="LN871599">
    <property type="protein sequence ID" value="CCF75629.1"/>
    <property type="molecule type" value="Genomic_DNA"/>
</dbReference>
<reference evidence="1 2" key="1">
    <citation type="journal article" date="2012" name="Nucleic Acids Res.">
        <title>Sequencing of the smallest Apicomplexan genome from the human pathogen Babesia microti.</title>
        <authorList>
            <person name="Cornillot E."/>
            <person name="Hadj-Kaddour K."/>
            <person name="Dassouli A."/>
            <person name="Noel B."/>
            <person name="Ranwez V."/>
            <person name="Vacherie B."/>
            <person name="Augagneur Y."/>
            <person name="Bres V."/>
            <person name="Duclos A."/>
            <person name="Randazzo S."/>
            <person name="Carcy B."/>
            <person name="Debierre-Grockiego F."/>
            <person name="Delbecq S."/>
            <person name="Moubri-Menage K."/>
            <person name="Shams-Eldin H."/>
            <person name="Usmani-Brown S."/>
            <person name="Bringaud F."/>
            <person name="Wincker P."/>
            <person name="Vivares C.P."/>
            <person name="Schwarz R.T."/>
            <person name="Schetters T.P."/>
            <person name="Krause P.J."/>
            <person name="Gorenflot A."/>
            <person name="Berry V."/>
            <person name="Barbe V."/>
            <person name="Ben Mamoun C."/>
        </authorList>
    </citation>
    <scope>NUCLEOTIDE SEQUENCE [LARGE SCALE GENOMIC DNA]</scope>
    <source>
        <strain evidence="1 2">RI</strain>
    </source>
</reference>
<reference evidence="1 2" key="2">
    <citation type="journal article" date="2013" name="PLoS ONE">
        <title>Whole genome mapping and re-organization of the nuclear and mitochondrial genomes of Babesia microti isolates.</title>
        <authorList>
            <person name="Cornillot E."/>
            <person name="Dassouli A."/>
            <person name="Garg A."/>
            <person name="Pachikara N."/>
            <person name="Randazzo S."/>
            <person name="Depoix D."/>
            <person name="Carcy B."/>
            <person name="Delbecq S."/>
            <person name="Frutos R."/>
            <person name="Silva J.C."/>
            <person name="Sutton R."/>
            <person name="Krause P.J."/>
            <person name="Mamoun C.B."/>
        </authorList>
    </citation>
    <scope>NUCLEOTIDE SEQUENCE [LARGE SCALE GENOMIC DNA]</scope>
    <source>
        <strain evidence="1 2">RI</strain>
    </source>
</reference>
<evidence type="ECO:0000313" key="1">
    <source>
        <dbReference type="EMBL" id="CCF75629.1"/>
    </source>
</evidence>
<dbReference type="RefSeq" id="XP_012650037.1">
    <property type="nucleotide sequence ID" value="XM_012794583.1"/>
</dbReference>
<dbReference type="KEGG" id="bmic:BmR1_04g07170"/>
<name>I7I9U1_BABMR</name>
<dbReference type="Proteomes" id="UP000002899">
    <property type="component" value="Chromosome IV"/>
</dbReference>
<dbReference type="VEuPathDB" id="PiroplasmaDB:BmR1_04g07170"/>
<keyword evidence="2" id="KW-1185">Reference proteome</keyword>
<reference evidence="1 2" key="3">
    <citation type="journal article" date="2016" name="Sci. Rep.">
        <title>Genome-wide diversity and gene expression profiling of Babesia microti isolates identify polymorphic genes that mediate host-pathogen interactions.</title>
        <authorList>
            <person name="Silva J.C."/>
            <person name="Cornillot E."/>
            <person name="McCracken C."/>
            <person name="Usmani-Brown S."/>
            <person name="Dwivedi A."/>
            <person name="Ifeonu O.O."/>
            <person name="Crabtree J."/>
            <person name="Gotia H.T."/>
            <person name="Virji A.Z."/>
            <person name="Reynes C."/>
            <person name="Colinge J."/>
            <person name="Kumar V."/>
            <person name="Lawres L."/>
            <person name="Pazzi J.E."/>
            <person name="Pablo J.V."/>
            <person name="Hung C."/>
            <person name="Brancato J."/>
            <person name="Kumari P."/>
            <person name="Orvis J."/>
            <person name="Tretina K."/>
            <person name="Chibucos M."/>
            <person name="Ott S."/>
            <person name="Sadzewicz L."/>
            <person name="Sengamalay N."/>
            <person name="Shetty A.C."/>
            <person name="Su Q."/>
            <person name="Tallon L."/>
            <person name="Fraser C.M."/>
            <person name="Frutos R."/>
            <person name="Molina D.M."/>
            <person name="Krause P.J."/>
            <person name="Ben Mamoun C."/>
        </authorList>
    </citation>
    <scope>NUCLEOTIDE SEQUENCE [LARGE SCALE GENOMIC DNA]</scope>
    <source>
        <strain evidence="1 2">RI</strain>
    </source>
</reference>
<dbReference type="GeneID" id="24426081"/>